<feature type="region of interest" description="Disordered" evidence="1">
    <location>
        <begin position="40"/>
        <end position="66"/>
    </location>
</feature>
<dbReference type="RefSeq" id="WP_209371295.1">
    <property type="nucleotide sequence ID" value="NZ_JAGIZA010000003.1"/>
</dbReference>
<dbReference type="AlphaFoldDB" id="A0A940S6I5"/>
<name>A0A940S6I5_9PROT</name>
<proteinExistence type="predicted"/>
<dbReference type="Proteomes" id="UP000677537">
    <property type="component" value="Unassembled WGS sequence"/>
</dbReference>
<feature type="non-terminal residue" evidence="2">
    <location>
        <position position="98"/>
    </location>
</feature>
<keyword evidence="3" id="KW-1185">Reference proteome</keyword>
<feature type="compositionally biased region" description="Pro residues" evidence="1">
    <location>
        <begin position="50"/>
        <end position="60"/>
    </location>
</feature>
<feature type="compositionally biased region" description="Low complexity" evidence="1">
    <location>
        <begin position="40"/>
        <end position="49"/>
    </location>
</feature>
<reference evidence="2" key="1">
    <citation type="submission" date="2021-03" db="EMBL/GenBank/DDBJ databases">
        <authorList>
            <person name="So Y."/>
        </authorList>
    </citation>
    <scope>NUCLEOTIDE SEQUENCE</scope>
    <source>
        <strain evidence="2">SG15</strain>
    </source>
</reference>
<gene>
    <name evidence="2" type="ORF">J5Y10_04775</name>
</gene>
<evidence type="ECO:0000313" key="3">
    <source>
        <dbReference type="Proteomes" id="UP000677537"/>
    </source>
</evidence>
<protein>
    <submittedName>
        <fullName evidence="2">Uncharacterized protein</fullName>
    </submittedName>
</protein>
<accession>A0A940S6I5</accession>
<sequence length="98" mass="9785">MTTYKPTSRKLAEDTAAGVEALGSRMDRIEALLAGIVQPATPAPIEQAPAPAPTPNPTPQSTPGGAICSLTIEGRPGGHAAGAVVSFGHVFADGDLPA</sequence>
<evidence type="ECO:0000313" key="2">
    <source>
        <dbReference type="EMBL" id="MBP0492087.1"/>
    </source>
</evidence>
<organism evidence="2 3">
    <name type="scientific">Roseomonas indoligenes</name>
    <dbReference type="NCBI Taxonomy" id="2820811"/>
    <lineage>
        <taxon>Bacteria</taxon>
        <taxon>Pseudomonadati</taxon>
        <taxon>Pseudomonadota</taxon>
        <taxon>Alphaproteobacteria</taxon>
        <taxon>Acetobacterales</taxon>
        <taxon>Roseomonadaceae</taxon>
        <taxon>Roseomonas</taxon>
    </lineage>
</organism>
<comment type="caution">
    <text evidence="2">The sequence shown here is derived from an EMBL/GenBank/DDBJ whole genome shotgun (WGS) entry which is preliminary data.</text>
</comment>
<evidence type="ECO:0000256" key="1">
    <source>
        <dbReference type="SAM" id="MobiDB-lite"/>
    </source>
</evidence>
<dbReference type="EMBL" id="JAGIZA010000003">
    <property type="protein sequence ID" value="MBP0492087.1"/>
    <property type="molecule type" value="Genomic_DNA"/>
</dbReference>